<evidence type="ECO:0000313" key="2">
    <source>
        <dbReference type="Proteomes" id="UP001165586"/>
    </source>
</evidence>
<proteinExistence type="predicted"/>
<keyword evidence="2" id="KW-1185">Reference proteome</keyword>
<reference evidence="1" key="1">
    <citation type="submission" date="2022-08" db="EMBL/GenBank/DDBJ databases">
        <authorList>
            <person name="Deng Y."/>
            <person name="Han X.-F."/>
            <person name="Zhang Y.-Q."/>
        </authorList>
    </citation>
    <scope>NUCLEOTIDE SEQUENCE</scope>
    <source>
        <strain evidence="1">CPCC 203386</strain>
    </source>
</reference>
<accession>A0ABT2HB03</accession>
<organism evidence="1 2">
    <name type="scientific">Herbiconiux daphne</name>
    <dbReference type="NCBI Taxonomy" id="2970914"/>
    <lineage>
        <taxon>Bacteria</taxon>
        <taxon>Bacillati</taxon>
        <taxon>Actinomycetota</taxon>
        <taxon>Actinomycetes</taxon>
        <taxon>Micrococcales</taxon>
        <taxon>Microbacteriaceae</taxon>
        <taxon>Herbiconiux</taxon>
    </lineage>
</organism>
<dbReference type="RefSeq" id="WP_259543389.1">
    <property type="nucleotide sequence ID" value="NZ_JANLCJ010000402.1"/>
</dbReference>
<dbReference type="EMBL" id="JANLCJ010000402">
    <property type="protein sequence ID" value="MCS5737087.1"/>
    <property type="molecule type" value="Genomic_DNA"/>
</dbReference>
<dbReference type="Proteomes" id="UP001165586">
    <property type="component" value="Unassembled WGS sequence"/>
</dbReference>
<gene>
    <name evidence="1" type="ORF">N1032_25495</name>
</gene>
<protein>
    <submittedName>
        <fullName evidence="1">Uncharacterized protein</fullName>
    </submittedName>
</protein>
<comment type="caution">
    <text evidence="1">The sequence shown here is derived from an EMBL/GenBank/DDBJ whole genome shotgun (WGS) entry which is preliminary data.</text>
</comment>
<sequence length="92" mass="10533">MKKRPNKIALAARDEPELARQFLEVIHSPTVRPVPHRKQQDNKIMYRFNTSLEQIIATSAPLSRDEIYEALKGDHSFDTGSCSESCEVFNDD</sequence>
<name>A0ABT2HB03_9MICO</name>
<evidence type="ECO:0000313" key="1">
    <source>
        <dbReference type="EMBL" id="MCS5737087.1"/>
    </source>
</evidence>